<evidence type="ECO:0000256" key="2">
    <source>
        <dbReference type="ARBA" id="ARBA00008936"/>
    </source>
</evidence>
<keyword evidence="4 13" id="KW-0732">Signal</keyword>
<keyword evidence="17" id="KW-1185">Reference proteome</keyword>
<evidence type="ECO:0000256" key="8">
    <source>
        <dbReference type="ARBA" id="ARBA00023136"/>
    </source>
</evidence>
<dbReference type="SMART" id="SM00034">
    <property type="entry name" value="CLECT"/>
    <property type="match status" value="1"/>
</dbReference>
<dbReference type="PROSITE" id="PS00152">
    <property type="entry name" value="ATPASE_ALPHA_BETA"/>
    <property type="match status" value="1"/>
</dbReference>
<dbReference type="InterPro" id="IPR002172">
    <property type="entry name" value="LDrepeatLR_classA_rpt"/>
</dbReference>
<evidence type="ECO:0000313" key="17">
    <source>
        <dbReference type="Proteomes" id="UP000283509"/>
    </source>
</evidence>
<accession>A0A3R7MT65</accession>
<dbReference type="EMBL" id="QCYY01000328">
    <property type="protein sequence ID" value="ROT85297.1"/>
    <property type="molecule type" value="Genomic_DNA"/>
</dbReference>
<dbReference type="Gene3D" id="3.40.50.12240">
    <property type="match status" value="1"/>
</dbReference>
<keyword evidence="6" id="KW-0375">Hydrogen ion transport</keyword>
<protein>
    <submittedName>
        <fullName evidence="16">H+ ATPase</fullName>
    </submittedName>
</protein>
<dbReference type="PROSITE" id="PS51828">
    <property type="entry name" value="PTX_2"/>
    <property type="match status" value="1"/>
</dbReference>
<dbReference type="InterPro" id="IPR023415">
    <property type="entry name" value="LDLR_class-A_CS"/>
</dbReference>
<keyword evidence="7" id="KW-0406">Ion transport</keyword>
<evidence type="ECO:0000256" key="11">
    <source>
        <dbReference type="PROSITE-ProRule" id="PRU00124"/>
    </source>
</evidence>
<evidence type="ECO:0000313" key="16">
    <source>
        <dbReference type="EMBL" id="ROT85297.1"/>
    </source>
</evidence>
<dbReference type="InterPro" id="IPR036734">
    <property type="entry name" value="Neur_chan_lig-bd_sf"/>
</dbReference>
<dbReference type="CDD" id="cd18112">
    <property type="entry name" value="ATP-synt_V_A-type_beta_C"/>
    <property type="match status" value="1"/>
</dbReference>
<dbReference type="STRING" id="6689.A0A3R7MT65"/>
<reference evidence="16 17" key="1">
    <citation type="submission" date="2018-04" db="EMBL/GenBank/DDBJ databases">
        <authorList>
            <person name="Zhang X."/>
            <person name="Yuan J."/>
            <person name="Li F."/>
            <person name="Xiang J."/>
        </authorList>
    </citation>
    <scope>NUCLEOTIDE SEQUENCE [LARGE SCALE GENOMIC DNA]</scope>
    <source>
        <tissue evidence="16">Muscle</tissue>
    </source>
</reference>
<evidence type="ECO:0000256" key="4">
    <source>
        <dbReference type="ARBA" id="ARBA00022729"/>
    </source>
</evidence>
<evidence type="ECO:0000256" key="7">
    <source>
        <dbReference type="ARBA" id="ARBA00023065"/>
    </source>
</evidence>
<dbReference type="Proteomes" id="UP000283509">
    <property type="component" value="Unassembled WGS sequence"/>
</dbReference>
<dbReference type="InterPro" id="IPR055190">
    <property type="entry name" value="ATP-synt_VA_C"/>
</dbReference>
<dbReference type="PROSITE" id="PS50068">
    <property type="entry name" value="LDLRA_2"/>
    <property type="match status" value="1"/>
</dbReference>
<keyword evidence="3" id="KW-0813">Transport</keyword>
<dbReference type="SUPFAM" id="SSF57424">
    <property type="entry name" value="LDL receptor-like module"/>
    <property type="match status" value="1"/>
</dbReference>
<feature type="disulfide bond" evidence="11">
    <location>
        <begin position="488"/>
        <end position="506"/>
    </location>
</feature>
<dbReference type="InterPro" id="IPR016186">
    <property type="entry name" value="C-type_lectin-like/link_sf"/>
</dbReference>
<keyword evidence="5" id="KW-0677">Repeat</keyword>
<dbReference type="GO" id="GO:0007035">
    <property type="term" value="P:vacuolar acidification"/>
    <property type="evidence" value="ECO:0007669"/>
    <property type="project" value="TreeGrafter"/>
</dbReference>
<dbReference type="GO" id="GO:0046961">
    <property type="term" value="F:proton-transporting ATPase activity, rotational mechanism"/>
    <property type="evidence" value="ECO:0007669"/>
    <property type="project" value="TreeGrafter"/>
</dbReference>
<dbReference type="PANTHER" id="PTHR43389:SF4">
    <property type="entry name" value="V-TYPE PROTON ATPASE SUBUNIT B"/>
    <property type="match status" value="1"/>
</dbReference>
<name>A0A3R7MT65_PENVA</name>
<dbReference type="GO" id="GO:0005230">
    <property type="term" value="F:extracellular ligand-gated monoatomic ion channel activity"/>
    <property type="evidence" value="ECO:0007669"/>
    <property type="project" value="InterPro"/>
</dbReference>
<dbReference type="Gene3D" id="2.60.120.200">
    <property type="match status" value="1"/>
</dbReference>
<dbReference type="PROSITE" id="PS50041">
    <property type="entry name" value="C_TYPE_LECTIN_2"/>
    <property type="match status" value="1"/>
</dbReference>
<dbReference type="InterPro" id="IPR000194">
    <property type="entry name" value="ATPase_F1/V1/A1_a/bsu_nucl-bd"/>
</dbReference>
<evidence type="ECO:0000256" key="12">
    <source>
        <dbReference type="PROSITE-ProRule" id="PRU01172"/>
    </source>
</evidence>
<feature type="domain" description="Pentraxin (PTX)" evidence="15">
    <location>
        <begin position="150"/>
        <end position="254"/>
    </location>
</feature>
<evidence type="ECO:0000256" key="10">
    <source>
        <dbReference type="ARBA" id="ARBA00023180"/>
    </source>
</evidence>
<dbReference type="GO" id="GO:0005524">
    <property type="term" value="F:ATP binding"/>
    <property type="evidence" value="ECO:0007669"/>
    <property type="project" value="InterPro"/>
</dbReference>
<dbReference type="InterPro" id="IPR006202">
    <property type="entry name" value="Neur_chan_lig-bd"/>
</dbReference>
<dbReference type="Pfam" id="PF00006">
    <property type="entry name" value="ATP-synt_ab"/>
    <property type="match status" value="1"/>
</dbReference>
<feature type="disulfide bond" evidence="11">
    <location>
        <begin position="500"/>
        <end position="515"/>
    </location>
</feature>
<evidence type="ECO:0000259" key="14">
    <source>
        <dbReference type="PROSITE" id="PS50041"/>
    </source>
</evidence>
<dbReference type="SMART" id="SM00159">
    <property type="entry name" value="PTX"/>
    <property type="match status" value="1"/>
</dbReference>
<dbReference type="SUPFAM" id="SSF63712">
    <property type="entry name" value="Nicotinic receptor ligand binding domain-like"/>
    <property type="match status" value="1"/>
</dbReference>
<feature type="chain" id="PRO_5018536877" evidence="13">
    <location>
        <begin position="31"/>
        <end position="970"/>
    </location>
</feature>
<dbReference type="Gene3D" id="3.10.100.10">
    <property type="entry name" value="Mannose-Binding Protein A, subunit A"/>
    <property type="match status" value="1"/>
</dbReference>
<dbReference type="SMART" id="SM00192">
    <property type="entry name" value="LDLa"/>
    <property type="match status" value="1"/>
</dbReference>
<dbReference type="Pfam" id="PF00059">
    <property type="entry name" value="Lectin_C"/>
    <property type="match status" value="1"/>
</dbReference>
<dbReference type="SUPFAM" id="SSF52540">
    <property type="entry name" value="P-loop containing nucleoside triphosphate hydrolases"/>
    <property type="match status" value="1"/>
</dbReference>
<feature type="disulfide bond" evidence="11">
    <location>
        <begin position="481"/>
        <end position="493"/>
    </location>
</feature>
<keyword evidence="10" id="KW-0325">Glycoprotein</keyword>
<keyword evidence="9 11" id="KW-1015">Disulfide bond</keyword>
<comment type="similarity">
    <text evidence="2">Belongs to the ATPase alpha/beta chains family.</text>
</comment>
<gene>
    <name evidence="16" type="ORF">C7M84_017770</name>
</gene>
<dbReference type="InterPro" id="IPR001304">
    <property type="entry name" value="C-type_lectin-like"/>
</dbReference>
<organism evidence="16 17">
    <name type="scientific">Penaeus vannamei</name>
    <name type="common">Whiteleg shrimp</name>
    <name type="synonym">Litopenaeus vannamei</name>
    <dbReference type="NCBI Taxonomy" id="6689"/>
    <lineage>
        <taxon>Eukaryota</taxon>
        <taxon>Metazoa</taxon>
        <taxon>Ecdysozoa</taxon>
        <taxon>Arthropoda</taxon>
        <taxon>Crustacea</taxon>
        <taxon>Multicrustacea</taxon>
        <taxon>Malacostraca</taxon>
        <taxon>Eumalacostraca</taxon>
        <taxon>Eucarida</taxon>
        <taxon>Decapoda</taxon>
        <taxon>Dendrobranchiata</taxon>
        <taxon>Penaeoidea</taxon>
        <taxon>Penaeidae</taxon>
        <taxon>Penaeus</taxon>
    </lineage>
</organism>
<dbReference type="CDD" id="cd00112">
    <property type="entry name" value="LDLa"/>
    <property type="match status" value="1"/>
</dbReference>
<dbReference type="InterPro" id="IPR013320">
    <property type="entry name" value="ConA-like_dom_sf"/>
</dbReference>
<evidence type="ECO:0000256" key="3">
    <source>
        <dbReference type="ARBA" id="ARBA00022448"/>
    </source>
</evidence>
<feature type="domain" description="C-type lectin" evidence="14">
    <location>
        <begin position="262"/>
        <end position="372"/>
    </location>
</feature>
<evidence type="ECO:0000256" key="1">
    <source>
        <dbReference type="ARBA" id="ARBA00004370"/>
    </source>
</evidence>
<dbReference type="PROSITE" id="PS00236">
    <property type="entry name" value="NEUROTR_ION_CHANNEL"/>
    <property type="match status" value="1"/>
</dbReference>
<comment type="caution">
    <text evidence="12">Lacks conserved residue(s) required for the propagation of feature annotation.</text>
</comment>
<dbReference type="Pfam" id="PF00354">
    <property type="entry name" value="Pentaxin"/>
    <property type="match status" value="1"/>
</dbReference>
<feature type="signal peptide" evidence="13">
    <location>
        <begin position="1"/>
        <end position="30"/>
    </location>
</feature>
<dbReference type="Pfam" id="PF22919">
    <property type="entry name" value="ATP-synt_VA_C"/>
    <property type="match status" value="1"/>
</dbReference>
<evidence type="ECO:0000256" key="6">
    <source>
        <dbReference type="ARBA" id="ARBA00022781"/>
    </source>
</evidence>
<dbReference type="SUPFAM" id="SSF49899">
    <property type="entry name" value="Concanavalin A-like lectins/glucanases"/>
    <property type="match status" value="1"/>
</dbReference>
<dbReference type="InterPro" id="IPR022879">
    <property type="entry name" value="V-ATPase_su_B/beta"/>
</dbReference>
<evidence type="ECO:0000256" key="13">
    <source>
        <dbReference type="SAM" id="SignalP"/>
    </source>
</evidence>
<dbReference type="PROSITE" id="PS01209">
    <property type="entry name" value="LDLRA_1"/>
    <property type="match status" value="1"/>
</dbReference>
<evidence type="ECO:0000256" key="5">
    <source>
        <dbReference type="ARBA" id="ARBA00022737"/>
    </source>
</evidence>
<dbReference type="CDD" id="cd00037">
    <property type="entry name" value="CLECT"/>
    <property type="match status" value="1"/>
</dbReference>
<evidence type="ECO:0000256" key="9">
    <source>
        <dbReference type="ARBA" id="ARBA00023157"/>
    </source>
</evidence>
<dbReference type="OrthoDB" id="7357196at2759"/>
<dbReference type="PANTHER" id="PTHR43389">
    <property type="entry name" value="V-TYPE PROTON ATPASE SUBUNIT B"/>
    <property type="match status" value="1"/>
</dbReference>
<dbReference type="Pfam" id="PF00057">
    <property type="entry name" value="Ldl_recept_a"/>
    <property type="match status" value="1"/>
</dbReference>
<dbReference type="InterPro" id="IPR018000">
    <property type="entry name" value="Neurotransmitter_ion_chnl_CS"/>
</dbReference>
<comment type="subcellular location">
    <subcellularLocation>
        <location evidence="1">Membrane</location>
    </subcellularLocation>
</comment>
<dbReference type="InterPro" id="IPR001759">
    <property type="entry name" value="PTX_dom"/>
</dbReference>
<evidence type="ECO:0000259" key="15">
    <source>
        <dbReference type="PROSITE" id="PS51828"/>
    </source>
</evidence>
<comment type="caution">
    <text evidence="16">The sequence shown here is derived from an EMBL/GenBank/DDBJ whole genome shotgun (WGS) entry which is preliminary data.</text>
</comment>
<reference evidence="16 17" key="2">
    <citation type="submission" date="2019-01" db="EMBL/GenBank/DDBJ databases">
        <title>The decoding of complex shrimp genome reveals the adaptation for benthos swimmer, frequently molting mechanism and breeding impact on genome.</title>
        <authorList>
            <person name="Sun Y."/>
            <person name="Gao Y."/>
            <person name="Yu Y."/>
        </authorList>
    </citation>
    <scope>NUCLEOTIDE SEQUENCE [LARGE SCALE GENOMIC DNA]</scope>
    <source>
        <tissue evidence="16">Muscle</tissue>
    </source>
</reference>
<dbReference type="InterPro" id="IPR036055">
    <property type="entry name" value="LDL_receptor-like_sf"/>
</dbReference>
<dbReference type="InterPro" id="IPR016187">
    <property type="entry name" value="CTDL_fold"/>
</dbReference>
<dbReference type="InterPro" id="IPR027417">
    <property type="entry name" value="P-loop_NTPase"/>
</dbReference>
<dbReference type="Pfam" id="PF02931">
    <property type="entry name" value="Neur_chan_LBD"/>
    <property type="match status" value="1"/>
</dbReference>
<keyword evidence="8" id="KW-0472">Membrane</keyword>
<proteinExistence type="inferred from homology"/>
<dbReference type="Gene3D" id="4.10.400.10">
    <property type="entry name" value="Low-density Lipoprotein Receptor"/>
    <property type="match status" value="1"/>
</dbReference>
<dbReference type="GO" id="GO:0016020">
    <property type="term" value="C:membrane"/>
    <property type="evidence" value="ECO:0007669"/>
    <property type="project" value="UniProtKB-SubCell"/>
</dbReference>
<dbReference type="Gene3D" id="2.70.170.10">
    <property type="entry name" value="Neurotransmitter-gated ion-channel ligand-binding domain"/>
    <property type="match status" value="1"/>
</dbReference>
<dbReference type="InterPro" id="IPR020003">
    <property type="entry name" value="ATPase_a/bsu_AS"/>
</dbReference>
<sequence>MLPKENNKHLGFSTQVSVLLLCALTCGVAGQGVKVFSLQENLWDAPRTDVFVRYNLSLKTPVAASNGWEVTICYRVLAVALSPFEMHFSLAVSDYNSDSFLTCKDFPFPVYRQAEQNWFQYDDKIEYGFADFVTALRLRQWVHYCHLFYSGQYKAFVDGAEVVSGPLANAGAPVPLNGTLVLGQEQDMMGGGFDRQQVLRGRITQVNMWNRTLSADEIRSMASCAAYELGDVFSTDREEVELFGVQVETESLSSFCRPYSEYVILPESRDMKGSLQACHRIGNKVFAPETRQQNRQLYLESLQFNATCPSNFHMWVGLSDELEEDRWRRFSDNKTVRETSFVPGFPNGGTSENCIYMSRISGLWEDIACNREWFACVACTEDFGRPLVLRGLCEKKKAETMFETLGYRERKPFFHGYYGKMIFKTPTGDWELHDTTTNVTLAALALDTSDDYPLGRHIWILRDTVCDHTVSTELELSLSACFDNEYTCANGECIAKDLRCDTRDDCSDLSDERDCTLMEIPSGYRDQRPPEGKLDGGALEVVATIKILRFVEISDVRRMVRMEVEVEIKWKDTRLRYLNLKDTLEWNKLTDIEKSAIWRPQFEFPNVYDGKVDRFKEQLYVEKIGHPLKTDFNDAKMDVVYSGEAAIFLQQQHYSGSFACSFDVFHYPFDVQVCHVLVQLSSVREEVVRFSQKAKVVYLEDVNLPSYIVTRYEAFVTTRGTEKTKYSVVEVEFELTRRWTVIVLSVYFPTSLLLIVGYATLFVSVAQLEVSAAREEVPGRRGFPGYMYTDLATIYERAGRVEGRQGSITQIPILTMPNDDITHPIPDLTGYITEGQIYVDRQLHNRQIYPPINVLPSLSRLMKSAIGEGMTRKDHSDVSNQLYACYAIGKDLQAMKAVVGEEALTSDDLLYLEFLAKFEKTFISQGPYMKRTIFESLDIGWQLLRIFPKEMLKRIPAATLAEFYPRDRPQ</sequence>
<dbReference type="FunFam" id="4.10.400.10:FF:000034">
    <property type="entry name" value="Low-density lipoprotein receptor-related protein 2"/>
    <property type="match status" value="1"/>
</dbReference>
<dbReference type="AlphaFoldDB" id="A0A3R7MT65"/>
<dbReference type="PRINTS" id="PR00895">
    <property type="entry name" value="PENTAXIN"/>
</dbReference>
<dbReference type="SUPFAM" id="SSF56436">
    <property type="entry name" value="C-type lectin-like"/>
    <property type="match status" value="1"/>
</dbReference>